<dbReference type="RefSeq" id="WP_092695640.1">
    <property type="nucleotide sequence ID" value="NZ_FNBK01000029.1"/>
</dbReference>
<keyword evidence="3" id="KW-1185">Reference proteome</keyword>
<protein>
    <submittedName>
        <fullName evidence="2">Uncharacterized protein</fullName>
    </submittedName>
</protein>
<evidence type="ECO:0000313" key="2">
    <source>
        <dbReference type="EMBL" id="SDG38133.1"/>
    </source>
</evidence>
<feature type="region of interest" description="Disordered" evidence="1">
    <location>
        <begin position="209"/>
        <end position="259"/>
    </location>
</feature>
<gene>
    <name evidence="2" type="ORF">SAMN05216218_1298</name>
</gene>
<name>A0A1G7TS12_9EURY</name>
<organism evidence="2 3">
    <name type="scientific">Halorientalis regularis</name>
    <dbReference type="NCBI Taxonomy" id="660518"/>
    <lineage>
        <taxon>Archaea</taxon>
        <taxon>Methanobacteriati</taxon>
        <taxon>Methanobacteriota</taxon>
        <taxon>Stenosarchaea group</taxon>
        <taxon>Halobacteria</taxon>
        <taxon>Halobacteriales</taxon>
        <taxon>Haloarculaceae</taxon>
        <taxon>Halorientalis</taxon>
    </lineage>
</organism>
<feature type="compositionally biased region" description="Basic residues" evidence="1">
    <location>
        <begin position="232"/>
        <end position="243"/>
    </location>
</feature>
<reference evidence="3" key="1">
    <citation type="submission" date="2016-10" db="EMBL/GenBank/DDBJ databases">
        <authorList>
            <person name="Varghese N."/>
            <person name="Submissions S."/>
        </authorList>
    </citation>
    <scope>NUCLEOTIDE SEQUENCE [LARGE SCALE GENOMIC DNA]</scope>
    <source>
        <strain evidence="3">IBRC-M 10760</strain>
    </source>
</reference>
<proteinExistence type="predicted"/>
<sequence>MDILLTALQEASQTGLRHTLTGSVKRPRVEWLLVRDGRPDAQIRYLVGSEYTDFHPDIEHVLRTALPNTYELRGVEWHPRQVHELLPVAPDNDCHPHPAITPAHPYVAGVEYRGHAKRRPDWQAPLATFETIVDDGQSTRRYSDRTRRESRRVPLATLIQTMRDADMSVVYQAICRPFRDWTTEQQSYLQDLQEGNQCLLDALFPARASRNEPTNRRRRNRPASTRSAALTRRGRWCSRHGRSSSRGVIPSARTGSPAN</sequence>
<dbReference type="EMBL" id="FNBK01000029">
    <property type="protein sequence ID" value="SDG38133.1"/>
    <property type="molecule type" value="Genomic_DNA"/>
</dbReference>
<evidence type="ECO:0000256" key="1">
    <source>
        <dbReference type="SAM" id="MobiDB-lite"/>
    </source>
</evidence>
<evidence type="ECO:0000313" key="3">
    <source>
        <dbReference type="Proteomes" id="UP000199076"/>
    </source>
</evidence>
<accession>A0A1G7TS12</accession>
<dbReference type="Proteomes" id="UP000199076">
    <property type="component" value="Unassembled WGS sequence"/>
</dbReference>
<dbReference type="AlphaFoldDB" id="A0A1G7TS12"/>